<comment type="similarity">
    <text evidence="1">Belongs to the carotenoid/retinoid oxidoreductase family. CrtN subfamily.</text>
</comment>
<proteinExistence type="inferred from homology"/>
<evidence type="ECO:0000313" key="3">
    <source>
        <dbReference type="EMBL" id="SCP99115.1"/>
    </source>
</evidence>
<sequence>MAGARYYDVIVVGAGIAGLTSAAYLSNAGARVLLCERGTSVGGLVGSFDYKGYTFDRGIRAIENSGIVKPMLEQLGIDMEFLENPILIRIEEDSVRLSSKESLDDYRALLERKFPGNVRDIRKITDEIEKVMGYMDVLYGVDNPLFRDLKEDREYLVKTLLPWLARYQVNIHKAMKLKAPIGEYLAGFTDNQALIDIITQHFFKNTPSFFALGYFSLYLDYSYPKGGTGTFIRKMEEFIQAKGGTILKNTEISSVDAEAGSVMTAGGREFRYKQLIWAADMKKLYTAIDLNSIKNREAKTKVDAQRKLVRERSGGDSIYTVYMTVDMDRSLFEDVFGAHMFFTPSAEGMSKLDLLDPLSADKDEIKSWLGRYYDLTTYEISCPAVRDGSLAPPGKTGLILSTLMDYGLAKIIKENGWYEEFKAFSEDHITALMDRTIMPGMRDKVIDTFSSTPMTIERITGNADGAITGWAFTDSIPAESRFKKIRRSVYTPIPDVLQAGQWSFSPSGLPVSILTGKLAADEALRKLSQDRGAEQS</sequence>
<dbReference type="EMBL" id="FMKA01000032">
    <property type="protein sequence ID" value="SCP99115.1"/>
    <property type="molecule type" value="Genomic_DNA"/>
</dbReference>
<dbReference type="OrthoDB" id="9814556at2"/>
<dbReference type="GO" id="GO:0016491">
    <property type="term" value="F:oxidoreductase activity"/>
    <property type="evidence" value="ECO:0007669"/>
    <property type="project" value="InterPro"/>
</dbReference>
<dbReference type="Pfam" id="PF01593">
    <property type="entry name" value="Amino_oxidase"/>
    <property type="match status" value="1"/>
</dbReference>
<dbReference type="STRING" id="1619234.SAMN05421730_103232"/>
<dbReference type="Gene3D" id="3.50.50.60">
    <property type="entry name" value="FAD/NAD(P)-binding domain"/>
    <property type="match status" value="2"/>
</dbReference>
<dbReference type="SUPFAM" id="SSF51905">
    <property type="entry name" value="FAD/NAD(P)-binding domain"/>
    <property type="match status" value="1"/>
</dbReference>
<keyword evidence="4" id="KW-1185">Reference proteome</keyword>
<dbReference type="PANTHER" id="PTHR43734">
    <property type="entry name" value="PHYTOENE DESATURASE"/>
    <property type="match status" value="1"/>
</dbReference>
<dbReference type="AlphaFoldDB" id="A0A1D3TXN1"/>
<evidence type="ECO:0000259" key="2">
    <source>
        <dbReference type="Pfam" id="PF01593"/>
    </source>
</evidence>
<dbReference type="InterPro" id="IPR002937">
    <property type="entry name" value="Amino_oxidase"/>
</dbReference>
<dbReference type="PANTHER" id="PTHR43734:SF1">
    <property type="entry name" value="PHYTOENE DESATURASE"/>
    <property type="match status" value="1"/>
</dbReference>
<reference evidence="3 4" key="1">
    <citation type="submission" date="2016-09" db="EMBL/GenBank/DDBJ databases">
        <authorList>
            <person name="Capua I."/>
            <person name="De Benedictis P."/>
            <person name="Joannis T."/>
            <person name="Lombin L.H."/>
            <person name="Cattoli G."/>
        </authorList>
    </citation>
    <scope>NUCLEOTIDE SEQUENCE [LARGE SCALE GENOMIC DNA]</scope>
    <source>
        <strain evidence="3 4">GluBS11</strain>
    </source>
</reference>
<evidence type="ECO:0000256" key="1">
    <source>
        <dbReference type="ARBA" id="ARBA00038322"/>
    </source>
</evidence>
<organism evidence="3 4">
    <name type="scientific">Anaerobium acetethylicum</name>
    <dbReference type="NCBI Taxonomy" id="1619234"/>
    <lineage>
        <taxon>Bacteria</taxon>
        <taxon>Bacillati</taxon>
        <taxon>Bacillota</taxon>
        <taxon>Clostridia</taxon>
        <taxon>Lachnospirales</taxon>
        <taxon>Lachnospiraceae</taxon>
        <taxon>Anaerobium</taxon>
    </lineage>
</organism>
<dbReference type="RefSeq" id="WP_091236388.1">
    <property type="nucleotide sequence ID" value="NZ_FMKA01000032.1"/>
</dbReference>
<evidence type="ECO:0000313" key="4">
    <source>
        <dbReference type="Proteomes" id="UP000199315"/>
    </source>
</evidence>
<protein>
    <submittedName>
        <fullName evidence="3">Phytoene dehydrogenase-related protein</fullName>
    </submittedName>
</protein>
<dbReference type="InterPro" id="IPR036188">
    <property type="entry name" value="FAD/NAD-bd_sf"/>
</dbReference>
<name>A0A1D3TXN1_9FIRM</name>
<gene>
    <name evidence="3" type="ORF">SAMN05421730_103232</name>
</gene>
<feature type="domain" description="Amine oxidase" evidence="2">
    <location>
        <begin position="16"/>
        <end position="292"/>
    </location>
</feature>
<accession>A0A1D3TXN1</accession>
<dbReference type="Proteomes" id="UP000199315">
    <property type="component" value="Unassembled WGS sequence"/>
</dbReference>